<feature type="transmembrane region" description="Helical" evidence="1">
    <location>
        <begin position="206"/>
        <end position="230"/>
    </location>
</feature>
<proteinExistence type="predicted"/>
<organism evidence="2 3">
    <name type="scientific">Streptomyces ureilyticus</name>
    <dbReference type="NCBI Taxonomy" id="1775131"/>
    <lineage>
        <taxon>Bacteria</taxon>
        <taxon>Bacillati</taxon>
        <taxon>Actinomycetota</taxon>
        <taxon>Actinomycetes</taxon>
        <taxon>Kitasatosporales</taxon>
        <taxon>Streptomycetaceae</taxon>
        <taxon>Streptomyces</taxon>
    </lineage>
</organism>
<sequence length="301" mass="31934">MGVRTVLVRQVLSAVLIVLGCLVLPLGGLSVWAKYEIGDTRRYVATMGPLAAGPEVRGAVADTVTDGIMTKVEAGPLEGEVRQFVREAAGSFTGTPAFRTAWDAANRAAHDAVLRALRGERDDAVTVDLAPVTQQFRDRLAADGVPLAHRIPVTHNEITVLEGREVAALRKGFRMLEFASFWLPIAALTLAVGGILLAVHRRRAIIATALGTALGAALLVLATAVCRALTLADLPPHVSRAAAAMVYDALTSTLRTATWTILALGLTVAATVWLTGRVARHRARSAALPPAQERKQTRARA</sequence>
<feature type="transmembrane region" description="Helical" evidence="1">
    <location>
        <begin position="257"/>
        <end position="275"/>
    </location>
</feature>
<keyword evidence="1" id="KW-1133">Transmembrane helix</keyword>
<accession>A0ABX0E5G4</accession>
<evidence type="ECO:0000256" key="1">
    <source>
        <dbReference type="SAM" id="Phobius"/>
    </source>
</evidence>
<keyword evidence="3" id="KW-1185">Reference proteome</keyword>
<keyword evidence="1" id="KW-0472">Membrane</keyword>
<dbReference type="EMBL" id="JAAKZX010000281">
    <property type="protein sequence ID" value="NGO48675.1"/>
    <property type="molecule type" value="Genomic_DNA"/>
</dbReference>
<dbReference type="PROSITE" id="PS51257">
    <property type="entry name" value="PROKAR_LIPOPROTEIN"/>
    <property type="match status" value="1"/>
</dbReference>
<gene>
    <name evidence="2" type="ORF">G6048_43600</name>
</gene>
<dbReference type="Proteomes" id="UP001518140">
    <property type="component" value="Unassembled WGS sequence"/>
</dbReference>
<feature type="transmembrane region" description="Helical" evidence="1">
    <location>
        <begin position="179"/>
        <end position="199"/>
    </location>
</feature>
<evidence type="ECO:0000313" key="3">
    <source>
        <dbReference type="Proteomes" id="UP001518140"/>
    </source>
</evidence>
<name>A0ABX0E5G4_9ACTN</name>
<evidence type="ECO:0000313" key="2">
    <source>
        <dbReference type="EMBL" id="NGO48675.1"/>
    </source>
</evidence>
<reference evidence="2 3" key="1">
    <citation type="submission" date="2020-02" db="EMBL/GenBank/DDBJ databases">
        <title>Whole-genome analyses of novel actinobacteria.</title>
        <authorList>
            <person name="Sahin N."/>
            <person name="Tokatli A."/>
        </authorList>
    </citation>
    <scope>NUCLEOTIDE SEQUENCE [LARGE SCALE GENOMIC DNA]</scope>
    <source>
        <strain evidence="2 3">YC419</strain>
    </source>
</reference>
<keyword evidence="1" id="KW-0812">Transmembrane</keyword>
<evidence type="ECO:0008006" key="4">
    <source>
        <dbReference type="Google" id="ProtNLM"/>
    </source>
</evidence>
<protein>
    <recommendedName>
        <fullName evidence="4">Integral membrane protein</fullName>
    </recommendedName>
</protein>
<feature type="transmembrane region" description="Helical" evidence="1">
    <location>
        <begin position="12"/>
        <end position="33"/>
    </location>
</feature>
<comment type="caution">
    <text evidence="2">The sequence shown here is derived from an EMBL/GenBank/DDBJ whole genome shotgun (WGS) entry which is preliminary data.</text>
</comment>